<evidence type="ECO:0008006" key="3">
    <source>
        <dbReference type="Google" id="ProtNLM"/>
    </source>
</evidence>
<dbReference type="RefSeq" id="WP_207796991.1">
    <property type="nucleotide sequence ID" value="NZ_PVUF01000038.1"/>
</dbReference>
<dbReference type="AlphaFoldDB" id="A0A2T1A0F7"/>
<organism evidence="1 2">
    <name type="scientific">Tritonibacter scottomollicae</name>
    <name type="common">Epibacterium scottomollicae</name>
    <dbReference type="NCBI Taxonomy" id="483013"/>
    <lineage>
        <taxon>Bacteria</taxon>
        <taxon>Pseudomonadati</taxon>
        <taxon>Pseudomonadota</taxon>
        <taxon>Alphaproteobacteria</taxon>
        <taxon>Rhodobacterales</taxon>
        <taxon>Paracoccaceae</taxon>
        <taxon>Tritonibacter</taxon>
    </lineage>
</organism>
<gene>
    <name evidence="1" type="ORF">CLV89_1384</name>
</gene>
<protein>
    <recommendedName>
        <fullName evidence="3">Immunity protein 49 of polymorphic toxin system</fullName>
    </recommendedName>
</protein>
<dbReference type="EMBL" id="PVUF01000038">
    <property type="protein sequence ID" value="PRZ42091.1"/>
    <property type="molecule type" value="Genomic_DNA"/>
</dbReference>
<evidence type="ECO:0000313" key="2">
    <source>
        <dbReference type="Proteomes" id="UP000237718"/>
    </source>
</evidence>
<dbReference type="Proteomes" id="UP000237718">
    <property type="component" value="Unassembled WGS sequence"/>
</dbReference>
<evidence type="ECO:0000313" key="1">
    <source>
        <dbReference type="EMBL" id="PRZ42091.1"/>
    </source>
</evidence>
<reference evidence="1 2" key="1">
    <citation type="submission" date="2018-03" db="EMBL/GenBank/DDBJ databases">
        <title>Genomic Encyclopedia of Archaeal and Bacterial Type Strains, Phase II (KMG-II): from individual species to whole genera.</title>
        <authorList>
            <person name="Goeker M."/>
        </authorList>
    </citation>
    <scope>NUCLEOTIDE SEQUENCE [LARGE SCALE GENOMIC DNA]</scope>
    <source>
        <strain evidence="1 2">DSM 25328</strain>
    </source>
</reference>
<accession>A0A2T1A0F7</accession>
<sequence>MTVTVESILRHIEDKFAGWVEDQDLIKELDFQNLQSFLDDEPKANLSVGDDISRTAYMYLKRFILENRGVSPDMAQIALATRLFLPELRYAIGLQHLNTNSGVSFRGAVTSVMMAATLGWREQTELQARLVLQEMGKHAIQRGKFRGGGVGQVTTSHSFPYAMMDIFKDFLSAENTSTMTVWRDDVYQDYVGGHKGWADLADGGWRAPDLNHFLDIFDAATEYHVSQSKDMEFHGSKYDDDGLQETHYEVEEDAFWFYPVILFTILRLREWEGLANPAHLSHDLFQKGVFSRLPTAPDWPQDPFFDAVETKFLSEFPATPTLAQLPKLRAEQS</sequence>
<proteinExistence type="predicted"/>
<name>A0A2T1A0F7_TRISK</name>
<comment type="caution">
    <text evidence="1">The sequence shown here is derived from an EMBL/GenBank/DDBJ whole genome shotgun (WGS) entry which is preliminary data.</text>
</comment>